<protein>
    <submittedName>
        <fullName evidence="1">Uncharacterized protein</fullName>
    </submittedName>
</protein>
<keyword evidence="2" id="KW-1185">Reference proteome</keyword>
<dbReference type="KEGG" id="sclo:SCLO_1022880"/>
<evidence type="ECO:0000313" key="2">
    <source>
        <dbReference type="Proteomes" id="UP000218272"/>
    </source>
</evidence>
<dbReference type="OrthoDB" id="7595234at2"/>
<evidence type="ECO:0000313" key="1">
    <source>
        <dbReference type="EMBL" id="BAV65328.1"/>
    </source>
</evidence>
<accession>A0A1E1F478</accession>
<dbReference type="RefSeq" id="WP_123905501.1">
    <property type="nucleotide sequence ID" value="NZ_AP017655.1"/>
</dbReference>
<sequence>MIEQFREVKLDARREDFLALREAMIAVDTASWSYLKDRELDFSPGGTSVLFAHRDGVLPNADLSVAWYGGQVTIGNIVPENFGQLSMAEYNDLLVDFYRSRLAPAAAKLGLQPELTEARRDLSEWISVGAVRQLVAFSNLANKGTGASHPNDRQRWLDFIIRVHDEGRRLPPEILEKWLIDELHWPESIASDLSTEFGGAAELLKRYDETR</sequence>
<dbReference type="Proteomes" id="UP000218272">
    <property type="component" value="Chromosome SCLO_1"/>
</dbReference>
<gene>
    <name evidence="1" type="ORF">SCLO_1022880</name>
</gene>
<dbReference type="EMBL" id="AP017655">
    <property type="protein sequence ID" value="BAV65328.1"/>
    <property type="molecule type" value="Genomic_DNA"/>
</dbReference>
<reference evidence="1 2" key="1">
    <citation type="submission" date="2016-10" db="EMBL/GenBank/DDBJ databases">
        <title>Complete Genome Sequence of the Nonylphenol-Degrading Bacterium Sphingobium cloacae JCM 10874T.</title>
        <authorList>
            <person name="Ootsuka M."/>
            <person name="Nishizawa T."/>
            <person name="Ohta H."/>
        </authorList>
    </citation>
    <scope>NUCLEOTIDE SEQUENCE [LARGE SCALE GENOMIC DNA]</scope>
    <source>
        <strain evidence="1 2">JCM 10874</strain>
    </source>
</reference>
<organism evidence="1 2">
    <name type="scientific">Sphingobium cloacae</name>
    <dbReference type="NCBI Taxonomy" id="120107"/>
    <lineage>
        <taxon>Bacteria</taxon>
        <taxon>Pseudomonadati</taxon>
        <taxon>Pseudomonadota</taxon>
        <taxon>Alphaproteobacteria</taxon>
        <taxon>Sphingomonadales</taxon>
        <taxon>Sphingomonadaceae</taxon>
        <taxon>Sphingobium</taxon>
    </lineage>
</organism>
<name>A0A1E1F478_9SPHN</name>
<proteinExistence type="predicted"/>
<dbReference type="AlphaFoldDB" id="A0A1E1F478"/>